<keyword evidence="3" id="KW-1185">Reference proteome</keyword>
<dbReference type="AlphaFoldDB" id="X5MML4"/>
<dbReference type="HOGENOM" id="CLU_488931_0_0_5"/>
<reference evidence="2 3" key="1">
    <citation type="journal article" date="2014" name="Front. Genet.">
        <title>Genome and metabolic network of "Candidatus Phaeomarinobacter ectocarpi" Ec32, a new candidate genus of Alphaproteobacteria frequently associated with brown algae.</title>
        <authorList>
            <person name="Dittami S.M."/>
            <person name="Barbeyron T."/>
            <person name="Boyen C."/>
            <person name="Cambefort J."/>
            <person name="Collet G."/>
            <person name="Delage L."/>
            <person name="Gobet A."/>
            <person name="Groisillier A."/>
            <person name="Leblanc C."/>
            <person name="Michel G."/>
            <person name="Scornet D."/>
            <person name="Siegel A."/>
            <person name="Tapia J.E."/>
            <person name="Tonon T."/>
        </authorList>
    </citation>
    <scope>NUCLEOTIDE SEQUENCE [LARGE SCALE GENOMIC DNA]</scope>
    <source>
        <strain evidence="2 3">Ec32</strain>
    </source>
</reference>
<gene>
    <name evidence="2" type="ORF">BN1012_Phect1107</name>
</gene>
<evidence type="ECO:0000256" key="1">
    <source>
        <dbReference type="SAM" id="MobiDB-lite"/>
    </source>
</evidence>
<evidence type="ECO:0000313" key="2">
    <source>
        <dbReference type="EMBL" id="CDO59321.1"/>
    </source>
</evidence>
<dbReference type="OrthoDB" id="9801223at2"/>
<sequence length="557" mass="61920">MAIIVNHQNDQSPLDFARGPSELAVLKNAQSAFGTLPNDAQFDVLSSISATMDTAGKPQVEGKDRRAAAPDPNVFHPRGSHKKGEAAACELLMNMVRLTWVDKPLRTHIDPQGPGRIQGHIDRAKIELIDRLREKGCYEEAIGELADLLPDIDSTAFLGPLLRLSRDLGATHNVIKNAQQKFGAKAPTIETAGKMSLPGGNRIGRSAQSIQRGIPYQFAGAAKGQEALHESVFKWANTDQAPNGLANIVHEQARQGSTVARILIAEAAFQRGKYAMAKKYFSSPDVRELPITLVHRRLGELALQSGDARLAATHFEVSFLIPNQDWQTASLPKEKTRLVGRLADYYFIYWFDGQYMAVPQDRPIRGVTRLGGKAVQLFERKIAYNWDHAALAYAVEARRKIWERLFPEKIEVPTIIVTPRTPIRARLYRVLLGVRYAIPGLSRVPLRKVSAPVLDPTKRLAKSFARQVPRPIKDAFLQVKRALGWRPNPRVMIRNSITKAKPHAFNAALYMYRSVAAPILIFILRGRVIPESLCADNLNDLVNKLPAIPKTARKAGR</sequence>
<dbReference type="Proteomes" id="UP000032160">
    <property type="component" value="Chromosome I"/>
</dbReference>
<dbReference type="EMBL" id="HG966617">
    <property type="protein sequence ID" value="CDO59321.1"/>
    <property type="molecule type" value="Genomic_DNA"/>
</dbReference>
<accession>X5MML4</accession>
<feature type="region of interest" description="Disordered" evidence="1">
    <location>
        <begin position="55"/>
        <end position="81"/>
    </location>
</feature>
<dbReference type="STRING" id="1458461.BN1012_Phect1107"/>
<proteinExistence type="predicted"/>
<name>X5MML4_9HYPH</name>
<dbReference type="RefSeq" id="WP_043950007.1">
    <property type="nucleotide sequence ID" value="NZ_HG966617.1"/>
</dbReference>
<organism evidence="2 3">
    <name type="scientific">Candidatus Phaeomarinibacter ectocarpi</name>
    <dbReference type="NCBI Taxonomy" id="1458461"/>
    <lineage>
        <taxon>Bacteria</taxon>
        <taxon>Pseudomonadati</taxon>
        <taxon>Pseudomonadota</taxon>
        <taxon>Alphaproteobacteria</taxon>
        <taxon>Hyphomicrobiales</taxon>
        <taxon>Parvibaculaceae</taxon>
        <taxon>Candidatus Phaeomarinibacter</taxon>
    </lineage>
</organism>
<dbReference type="KEGG" id="pect:BN1012_Phect1107"/>
<protein>
    <submittedName>
        <fullName evidence="2">Uncharacterized protein</fullName>
    </submittedName>
</protein>
<evidence type="ECO:0000313" key="3">
    <source>
        <dbReference type="Proteomes" id="UP000032160"/>
    </source>
</evidence>